<keyword evidence="3" id="KW-1185">Reference proteome</keyword>
<accession>A0ABS5VWR7</accession>
<evidence type="ECO:0000313" key="3">
    <source>
        <dbReference type="Proteomes" id="UP000772618"/>
    </source>
</evidence>
<organism evidence="2 3">
    <name type="scientific">Chryseosolibacter indicus</name>
    <dbReference type="NCBI Taxonomy" id="2782351"/>
    <lineage>
        <taxon>Bacteria</taxon>
        <taxon>Pseudomonadati</taxon>
        <taxon>Bacteroidota</taxon>
        <taxon>Cytophagia</taxon>
        <taxon>Cytophagales</taxon>
        <taxon>Chryseotaleaceae</taxon>
        <taxon>Chryseosolibacter</taxon>
    </lineage>
</organism>
<dbReference type="PANTHER" id="PTHR32182:SF0">
    <property type="entry name" value="DNA REPLICATION AND REPAIR PROTEIN RECF"/>
    <property type="match status" value="1"/>
</dbReference>
<proteinExistence type="predicted"/>
<dbReference type="InterPro" id="IPR027417">
    <property type="entry name" value="P-loop_NTPase"/>
</dbReference>
<gene>
    <name evidence="2" type="ORF">KK060_21445</name>
</gene>
<dbReference type="RefSeq" id="WP_254156157.1">
    <property type="nucleotide sequence ID" value="NZ_JAHESD010000071.1"/>
</dbReference>
<dbReference type="Proteomes" id="UP000772618">
    <property type="component" value="Unassembled WGS sequence"/>
</dbReference>
<protein>
    <submittedName>
        <fullName evidence="2">AAA family ATPase</fullName>
    </submittedName>
</protein>
<dbReference type="PANTHER" id="PTHR32182">
    <property type="entry name" value="DNA REPLICATION AND REPAIR PROTEIN RECF"/>
    <property type="match status" value="1"/>
</dbReference>
<name>A0ABS5VWR7_9BACT</name>
<dbReference type="Pfam" id="PF02463">
    <property type="entry name" value="SMC_N"/>
    <property type="match status" value="1"/>
</dbReference>
<dbReference type="InterPro" id="IPR003395">
    <property type="entry name" value="RecF/RecN/SMC_N"/>
</dbReference>
<comment type="caution">
    <text evidence="2">The sequence shown here is derived from an EMBL/GenBank/DDBJ whole genome shotgun (WGS) entry which is preliminary data.</text>
</comment>
<reference evidence="2 3" key="1">
    <citation type="submission" date="2021-05" db="EMBL/GenBank/DDBJ databases">
        <title>A Polyphasic approach of four new species of the genus Ohtaekwangia: Ohtaekwangia histidinii sp. nov., Ohtaekwangia cretensis sp. nov., Ohtaekwangia indiensis sp. nov., Ohtaekwangia reichenbachii sp. nov. from diverse environment.</title>
        <authorList>
            <person name="Octaviana S."/>
        </authorList>
    </citation>
    <scope>NUCLEOTIDE SEQUENCE [LARGE SCALE GENOMIC DNA]</scope>
    <source>
        <strain evidence="2 3">PWU20</strain>
    </source>
</reference>
<evidence type="ECO:0000259" key="1">
    <source>
        <dbReference type="Pfam" id="PF02463"/>
    </source>
</evidence>
<evidence type="ECO:0000313" key="2">
    <source>
        <dbReference type="EMBL" id="MBT1705870.1"/>
    </source>
</evidence>
<dbReference type="SUPFAM" id="SSF52540">
    <property type="entry name" value="P-loop containing nucleoside triphosphate hydrolases"/>
    <property type="match status" value="1"/>
</dbReference>
<dbReference type="EMBL" id="JAHESD010000071">
    <property type="protein sequence ID" value="MBT1705870.1"/>
    <property type="molecule type" value="Genomic_DNA"/>
</dbReference>
<feature type="domain" description="RecF/RecN/SMC N-terminal" evidence="1">
    <location>
        <begin position="3"/>
        <end position="345"/>
    </location>
</feature>
<sequence>MKIKSIEVNNYKAFYGNHTIPVNGKNVFIYGENGSGKSSLYYALKDFFQSSIEVIDLNEVENIFIDASDKGKSHIKVVFNPDKDGNNNNSAYECTATSKNTDSTLDTSIKDANNLKSFLTYKHLLDIHHIKRGEEIDLFGLLVKGVLKHFKYTLTGGKELGALWKELEDMIAKPTDRTHTTAQKKSEVDRALKTFNDAFKQLFEEPTAATANPEYILSHATPILDLFEHSLKIKLRYLQAVPNADYTAFERNQVRIDLQYAGKAVIKPHLFLNEARLSAIAISIYLGMIKRHPQLRNYKLLFLDDIFIGLDISNRLPLMNILESHFGDYQIFITTYDKPWYEYVKSFLEGRAGWMTLEFYATQIDKGYEIPRILDNNDYIARAEKYLQENDYKCAAVYARTAFERELQKFCDRKGIAVKYHKQVKKYASEHFWNAIKSQNHMTQGTISDIEQFRDLVLNAFSHYNTEKHEIKKELQKALNSIKSLKGVLDAIA</sequence>
<dbReference type="Gene3D" id="3.40.50.300">
    <property type="entry name" value="P-loop containing nucleotide triphosphate hydrolases"/>
    <property type="match status" value="1"/>
</dbReference>